<gene>
    <name evidence="6" type="ORF">FGO68_gene6674</name>
</gene>
<dbReference type="InterPro" id="IPR013083">
    <property type="entry name" value="Znf_RING/FYVE/PHD"/>
</dbReference>
<reference evidence="6" key="1">
    <citation type="submission" date="2019-06" db="EMBL/GenBank/DDBJ databases">
        <authorList>
            <person name="Zheng W."/>
        </authorList>
    </citation>
    <scope>NUCLEOTIDE SEQUENCE</scope>
    <source>
        <strain evidence="6">QDHG01</strain>
    </source>
</reference>
<keyword evidence="2 4" id="KW-0863">Zinc-finger</keyword>
<keyword evidence="7" id="KW-1185">Reference proteome</keyword>
<keyword evidence="3" id="KW-0862">Zinc</keyword>
<organism evidence="6 7">
    <name type="scientific">Halteria grandinella</name>
    <dbReference type="NCBI Taxonomy" id="5974"/>
    <lineage>
        <taxon>Eukaryota</taxon>
        <taxon>Sar</taxon>
        <taxon>Alveolata</taxon>
        <taxon>Ciliophora</taxon>
        <taxon>Intramacronucleata</taxon>
        <taxon>Spirotrichea</taxon>
        <taxon>Stichotrichia</taxon>
        <taxon>Sporadotrichida</taxon>
        <taxon>Halteriidae</taxon>
        <taxon>Halteria</taxon>
    </lineage>
</organism>
<dbReference type="PANTHER" id="PTHR45798">
    <property type="entry name" value="RING-H2 FINGER PROTEIN ATL61-RELATED-RELATED"/>
    <property type="match status" value="1"/>
</dbReference>
<proteinExistence type="predicted"/>
<protein>
    <recommendedName>
        <fullName evidence="5">RING-type domain-containing protein</fullName>
    </recommendedName>
</protein>
<dbReference type="SUPFAM" id="SSF57850">
    <property type="entry name" value="RING/U-box"/>
    <property type="match status" value="1"/>
</dbReference>
<evidence type="ECO:0000256" key="2">
    <source>
        <dbReference type="ARBA" id="ARBA00022771"/>
    </source>
</evidence>
<accession>A0A8J8NUS4</accession>
<dbReference type="AlphaFoldDB" id="A0A8J8NUS4"/>
<dbReference type="Proteomes" id="UP000785679">
    <property type="component" value="Unassembled WGS sequence"/>
</dbReference>
<evidence type="ECO:0000256" key="1">
    <source>
        <dbReference type="ARBA" id="ARBA00022723"/>
    </source>
</evidence>
<dbReference type="SMART" id="SM00184">
    <property type="entry name" value="RING"/>
    <property type="match status" value="1"/>
</dbReference>
<dbReference type="PANTHER" id="PTHR45798:SF97">
    <property type="entry name" value="ALCOHOL-SENSITIVE RING FINGER PROTEIN 1"/>
    <property type="match status" value="1"/>
</dbReference>
<dbReference type="Gene3D" id="3.30.40.10">
    <property type="entry name" value="Zinc/RING finger domain, C3HC4 (zinc finger)"/>
    <property type="match status" value="1"/>
</dbReference>
<evidence type="ECO:0000259" key="5">
    <source>
        <dbReference type="PROSITE" id="PS50089"/>
    </source>
</evidence>
<evidence type="ECO:0000313" key="7">
    <source>
        <dbReference type="Proteomes" id="UP000785679"/>
    </source>
</evidence>
<name>A0A8J8NUS4_HALGN</name>
<comment type="caution">
    <text evidence="6">The sequence shown here is derived from an EMBL/GenBank/DDBJ whole genome shotgun (WGS) entry which is preliminary data.</text>
</comment>
<evidence type="ECO:0000256" key="4">
    <source>
        <dbReference type="PROSITE-ProRule" id="PRU00175"/>
    </source>
</evidence>
<evidence type="ECO:0000313" key="6">
    <source>
        <dbReference type="EMBL" id="TNV82141.1"/>
    </source>
</evidence>
<dbReference type="Pfam" id="PF13639">
    <property type="entry name" value="zf-RING_2"/>
    <property type="match status" value="1"/>
</dbReference>
<dbReference type="GO" id="GO:0008270">
    <property type="term" value="F:zinc ion binding"/>
    <property type="evidence" value="ECO:0007669"/>
    <property type="project" value="UniProtKB-KW"/>
</dbReference>
<sequence length="123" mass="14545">MQFQPNNNRFWQAAPEFQQVPNIDSTQRVRIQHIGNSDKDKERIIRALERLLKRKAYAKSALKETFPNCVICFEDFTPESEVRETPCHHLFHSQCIMSWLKTKLPKADCPNCRQDFVLPQIEE</sequence>
<dbReference type="EMBL" id="RRYP01005325">
    <property type="protein sequence ID" value="TNV82141.1"/>
    <property type="molecule type" value="Genomic_DNA"/>
</dbReference>
<dbReference type="InterPro" id="IPR052788">
    <property type="entry name" value="RING-type_E3_ligase_ATL"/>
</dbReference>
<dbReference type="OrthoDB" id="421575at2759"/>
<feature type="domain" description="RING-type" evidence="5">
    <location>
        <begin position="69"/>
        <end position="113"/>
    </location>
</feature>
<keyword evidence="1" id="KW-0479">Metal-binding</keyword>
<dbReference type="InterPro" id="IPR001841">
    <property type="entry name" value="Znf_RING"/>
</dbReference>
<evidence type="ECO:0000256" key="3">
    <source>
        <dbReference type="ARBA" id="ARBA00022833"/>
    </source>
</evidence>
<dbReference type="PROSITE" id="PS50089">
    <property type="entry name" value="ZF_RING_2"/>
    <property type="match status" value="1"/>
</dbReference>